<dbReference type="Proteomes" id="UP000216752">
    <property type="component" value="Chromosome"/>
</dbReference>
<keyword evidence="2" id="KW-1185">Reference proteome</keyword>
<gene>
    <name evidence="1" type="ORF">SPSIL_057340</name>
</gene>
<sequence>MDLKVTPVHSISNFKQNTTAKEGMKKKSPASFAEILKNAMKK</sequence>
<organism evidence="1 2">
    <name type="scientific">Sporomusa silvacetica DSM 10669</name>
    <dbReference type="NCBI Taxonomy" id="1123289"/>
    <lineage>
        <taxon>Bacteria</taxon>
        <taxon>Bacillati</taxon>
        <taxon>Bacillota</taxon>
        <taxon>Negativicutes</taxon>
        <taxon>Selenomonadales</taxon>
        <taxon>Sporomusaceae</taxon>
        <taxon>Sporomusa</taxon>
    </lineage>
</organism>
<accession>A0ABZ3IV95</accession>
<proteinExistence type="predicted"/>
<evidence type="ECO:0000313" key="2">
    <source>
        <dbReference type="Proteomes" id="UP000216752"/>
    </source>
</evidence>
<evidence type="ECO:0000313" key="1">
    <source>
        <dbReference type="EMBL" id="XFO69500.1"/>
    </source>
</evidence>
<dbReference type="RefSeq" id="WP_281253713.1">
    <property type="nucleotide sequence ID" value="NZ_CP155573.1"/>
</dbReference>
<reference evidence="1" key="1">
    <citation type="submission" date="2024-05" db="EMBL/GenBank/DDBJ databases">
        <title>Isolation and characterization of Sporomusa carbonis sp. nov., a carboxydotrophic hydrogenogen in the genus of Sporomusa isolated from a charcoal burning pile.</title>
        <authorList>
            <person name="Boeer T."/>
            <person name="Rosenbaum F."/>
            <person name="Eysell L."/>
            <person name="Mueller V."/>
            <person name="Daniel R."/>
            <person name="Poehlein A."/>
        </authorList>
    </citation>
    <scope>NUCLEOTIDE SEQUENCE [LARGE SCALE GENOMIC DNA]</scope>
    <source>
        <strain evidence="1">DSM 10669</strain>
    </source>
</reference>
<name>A0ABZ3IV95_9FIRM</name>
<dbReference type="EMBL" id="CP155573">
    <property type="protein sequence ID" value="XFO69500.1"/>
    <property type="molecule type" value="Genomic_DNA"/>
</dbReference>
<protein>
    <submittedName>
        <fullName evidence="1">Uncharacterized protein</fullName>
    </submittedName>
</protein>